<sequence length="97" mass="10519">MIGYRWRTGATVVAAAAAALLGFAPGSQATTLDDGRYCGTRNWSENPPGLAVYHDFVSRTNKYVGSTLYGVYVWDDTTYGGLPLPTTSRSTHYCSPF</sequence>
<dbReference type="PATRIC" id="fig|1292037.4.peg.238"/>
<keyword evidence="3" id="KW-1185">Reference proteome</keyword>
<comment type="caution">
    <text evidence="2">The sequence shown here is derived from an EMBL/GenBank/DDBJ whole genome shotgun (WGS) entry which is preliminary data.</text>
</comment>
<proteinExistence type="predicted"/>
<accession>R1GGT2</accession>
<name>R1GGT2_9PSEU</name>
<protein>
    <submittedName>
        <fullName evidence="2">Uncharacterized protein</fullName>
    </submittedName>
</protein>
<dbReference type="AlphaFoldDB" id="R1GGT2"/>
<feature type="signal peptide" evidence="1">
    <location>
        <begin position="1"/>
        <end position="29"/>
    </location>
</feature>
<dbReference type="Proteomes" id="UP000014139">
    <property type="component" value="Unassembled WGS sequence"/>
</dbReference>
<feature type="chain" id="PRO_5004351368" evidence="1">
    <location>
        <begin position="30"/>
        <end position="97"/>
    </location>
</feature>
<dbReference type="RefSeq" id="WP_003055276.1">
    <property type="nucleotide sequence ID" value="NZ_AOUO01000013.1"/>
</dbReference>
<evidence type="ECO:0000256" key="1">
    <source>
        <dbReference type="SAM" id="SignalP"/>
    </source>
</evidence>
<evidence type="ECO:0000313" key="2">
    <source>
        <dbReference type="EMBL" id="EOD70388.1"/>
    </source>
</evidence>
<organism evidence="2 3">
    <name type="scientific">Amycolatopsis vancoresmycina DSM 44592</name>
    <dbReference type="NCBI Taxonomy" id="1292037"/>
    <lineage>
        <taxon>Bacteria</taxon>
        <taxon>Bacillati</taxon>
        <taxon>Actinomycetota</taxon>
        <taxon>Actinomycetes</taxon>
        <taxon>Pseudonocardiales</taxon>
        <taxon>Pseudonocardiaceae</taxon>
        <taxon>Amycolatopsis</taxon>
    </lineage>
</organism>
<evidence type="ECO:0000313" key="3">
    <source>
        <dbReference type="Proteomes" id="UP000014139"/>
    </source>
</evidence>
<gene>
    <name evidence="2" type="ORF">H480_01222</name>
</gene>
<dbReference type="EMBL" id="AOUO01000013">
    <property type="protein sequence ID" value="EOD70388.1"/>
    <property type="molecule type" value="Genomic_DNA"/>
</dbReference>
<reference evidence="2 3" key="1">
    <citation type="submission" date="2013-02" db="EMBL/GenBank/DDBJ databases">
        <title>Draft genome sequence of Amycolatopsis vancoresmycina strain DSM 44592T.</title>
        <authorList>
            <person name="Kumar S."/>
            <person name="Kaur N."/>
            <person name="Kaur C."/>
            <person name="Raghava G.P.S."/>
            <person name="Mayilraj S."/>
        </authorList>
    </citation>
    <scope>NUCLEOTIDE SEQUENCE [LARGE SCALE GENOMIC DNA]</scope>
    <source>
        <strain evidence="2 3">DSM 44592</strain>
    </source>
</reference>
<keyword evidence="1" id="KW-0732">Signal</keyword>